<dbReference type="PANTHER" id="PTHR22773">
    <property type="entry name" value="NADH DEHYDROGENASE"/>
    <property type="match status" value="1"/>
</dbReference>
<evidence type="ECO:0000256" key="1">
    <source>
        <dbReference type="ARBA" id="ARBA00004127"/>
    </source>
</evidence>
<dbReference type="Pfam" id="PF00361">
    <property type="entry name" value="Proton_antipo_M"/>
    <property type="match status" value="1"/>
</dbReference>
<evidence type="ECO:0000259" key="9">
    <source>
        <dbReference type="Pfam" id="PF00361"/>
    </source>
</evidence>
<keyword evidence="2 7" id="KW-0812">Transmembrane</keyword>
<feature type="transmembrane region" description="Helical" evidence="8">
    <location>
        <begin position="331"/>
        <end position="352"/>
    </location>
</feature>
<dbReference type="AlphaFoldDB" id="A0A451CWG7"/>
<gene>
    <name evidence="10" type="primary">nuoN</name>
    <name evidence="10" type="ORF">BUCISPPS3390_116</name>
</gene>
<keyword evidence="3 8" id="KW-1133">Transmembrane helix</keyword>
<dbReference type="EC" id="1.6.5.11" evidence="10"/>
<comment type="subcellular location">
    <subcellularLocation>
        <location evidence="1">Endomembrane system</location>
        <topology evidence="1">Multi-pass membrane protein</topology>
    </subcellularLocation>
    <subcellularLocation>
        <location evidence="7">Membrane</location>
        <topology evidence="7">Multi-pass membrane protein</topology>
    </subcellularLocation>
</comment>
<feature type="transmembrane region" description="Helical" evidence="8">
    <location>
        <begin position="74"/>
        <end position="95"/>
    </location>
</feature>
<accession>A0A451CWG7</accession>
<dbReference type="EMBL" id="LR217692">
    <property type="protein sequence ID" value="VFP77687.1"/>
    <property type="molecule type" value="Genomic_DNA"/>
</dbReference>
<proteinExistence type="predicted"/>
<keyword evidence="4 8" id="KW-0472">Membrane</keyword>
<feature type="transmembrane region" description="Helical" evidence="8">
    <location>
        <begin position="128"/>
        <end position="147"/>
    </location>
</feature>
<feature type="transmembrane region" description="Helical" evidence="8">
    <location>
        <begin position="7"/>
        <end position="28"/>
    </location>
</feature>
<feature type="transmembrane region" description="Helical" evidence="8">
    <location>
        <begin position="192"/>
        <end position="220"/>
    </location>
</feature>
<evidence type="ECO:0000256" key="2">
    <source>
        <dbReference type="ARBA" id="ARBA00022692"/>
    </source>
</evidence>
<dbReference type="InterPro" id="IPR001750">
    <property type="entry name" value="ND/Mrp_TM"/>
</dbReference>
<evidence type="ECO:0000256" key="5">
    <source>
        <dbReference type="ARBA" id="ARBA00025189"/>
    </source>
</evidence>
<dbReference type="OrthoDB" id="9768329at2"/>
<dbReference type="GO" id="GO:0012505">
    <property type="term" value="C:endomembrane system"/>
    <property type="evidence" value="ECO:0007669"/>
    <property type="project" value="UniProtKB-SubCell"/>
</dbReference>
<feature type="transmembrane region" description="Helical" evidence="8">
    <location>
        <begin position="463"/>
        <end position="483"/>
    </location>
</feature>
<feature type="domain" description="NADH:quinone oxidoreductase/Mrp antiporter transmembrane" evidence="9">
    <location>
        <begin position="124"/>
        <end position="426"/>
    </location>
</feature>
<keyword evidence="10" id="KW-0560">Oxidoreductase</keyword>
<dbReference type="GO" id="GO:0016020">
    <property type="term" value="C:membrane"/>
    <property type="evidence" value="ECO:0007669"/>
    <property type="project" value="UniProtKB-SubCell"/>
</dbReference>
<evidence type="ECO:0000256" key="8">
    <source>
        <dbReference type="SAM" id="Phobius"/>
    </source>
</evidence>
<reference evidence="10 11" key="1">
    <citation type="submission" date="2019-02" db="EMBL/GenBank/DDBJ databases">
        <authorList>
            <person name="Manzano-Marin A."/>
            <person name="Manzano-Marin A."/>
        </authorList>
    </citation>
    <scope>NUCLEOTIDE SEQUENCE [LARGE SCALE GENOMIC DNA]</scope>
    <source>
        <strain evidence="10 11">BuCisplendens/pseudotsugae</strain>
    </source>
</reference>
<feature type="transmembrane region" description="Helical" evidence="8">
    <location>
        <begin position="101"/>
        <end position="121"/>
    </location>
</feature>
<evidence type="ECO:0000256" key="4">
    <source>
        <dbReference type="ARBA" id="ARBA00023136"/>
    </source>
</evidence>
<protein>
    <submittedName>
        <fullName evidence="10">NADH-quinone oxidoreductase subunit N</fullName>
        <ecNumber evidence="10">1.6.5.11</ecNumber>
    </submittedName>
</protein>
<feature type="transmembrane region" description="Helical" evidence="8">
    <location>
        <begin position="240"/>
        <end position="260"/>
    </location>
</feature>
<feature type="transmembrane region" description="Helical" evidence="8">
    <location>
        <begin position="378"/>
        <end position="401"/>
    </location>
</feature>
<name>A0A451CWG7_9GAMM</name>
<organism evidence="10 11">
    <name type="scientific">Buchnera aphidicola</name>
    <name type="common">Cinara cf. splendens/pseudotsugae 3390</name>
    <dbReference type="NCBI Taxonomy" id="2518980"/>
    <lineage>
        <taxon>Bacteria</taxon>
        <taxon>Pseudomonadati</taxon>
        <taxon>Pseudomonadota</taxon>
        <taxon>Gammaproteobacteria</taxon>
        <taxon>Enterobacterales</taxon>
        <taxon>Erwiniaceae</taxon>
        <taxon>Buchnera</taxon>
    </lineage>
</organism>
<evidence type="ECO:0000313" key="10">
    <source>
        <dbReference type="EMBL" id="VFP77687.1"/>
    </source>
</evidence>
<feature type="transmembrane region" description="Helical" evidence="8">
    <location>
        <begin position="34"/>
        <end position="54"/>
    </location>
</feature>
<dbReference type="RefSeq" id="WP_154060729.1">
    <property type="nucleotide sequence ID" value="NZ_LR217692.1"/>
</dbReference>
<comment type="function">
    <text evidence="5">NDH-1 shuttles electrons from NADH, via FMN and iron-sulfur (Fe-S) centers, to quinones in the respiratory chain. Couples the redox reaction to proton translocation (for every two electrons transferred, four hydrogen ions are translocated across the cytoplasmic membrane), and thus conserves the redox energy in a proton gradient.</text>
</comment>
<dbReference type="GO" id="GO:0016491">
    <property type="term" value="F:oxidoreductase activity"/>
    <property type="evidence" value="ECO:0007669"/>
    <property type="project" value="UniProtKB-KW"/>
</dbReference>
<feature type="transmembrane region" description="Helical" evidence="8">
    <location>
        <begin position="153"/>
        <end position="180"/>
    </location>
</feature>
<feature type="transmembrane region" description="Helical" evidence="8">
    <location>
        <begin position="272"/>
        <end position="294"/>
    </location>
</feature>
<dbReference type="Proteomes" id="UP000294466">
    <property type="component" value="Chromosome"/>
</dbReference>
<feature type="transmembrane region" description="Helical" evidence="8">
    <location>
        <begin position="413"/>
        <end position="433"/>
    </location>
</feature>
<evidence type="ECO:0000313" key="11">
    <source>
        <dbReference type="Proteomes" id="UP000294466"/>
    </source>
</evidence>
<sequence length="486" mass="56535">MIRLLDTIIPIIPILLLIFSTMVVFYVSCYSKSIYSGCIISAISIFCGMLIVLYSRIFMIEYVSELIKIDKYSYFFIFMILLSSLYTCIFVYPWLLNKNFYKIEFYLFILLSSLGGILVSISCHFATLFVGIELLFFPMLGILMFFSKHKNHFFSILTYLVLSIFSSAILLLGCSFVYLVSGRLCFSFFKYIFIYYPSIMYSSMMLYGISMIMLSIFFKLSLFPLHTWSPDIYQYTNSCSLLYFSTVTKISILSCLLRLFYYIPYIVKIQSLYLALYYMAIFSILLGNIASVFQKKEQRLIGYLSISNFGLMLMLMLTYPYPEYTYMIKHICIYIFGYLLGLIGFFSVKSIIDFNIIGNDIDNVQNISLIGLSLHNPLLGSVMTIIFLSLSGFPLTLGFWGKFFVLKHLLYKRFFMTTILIMLSSIMGIYSYLNIIHSLYCKPIFVSKKVFLVHINMTIMQKFLIVLIGITLMVFGLFPQIFFKIF</sequence>
<evidence type="ECO:0000256" key="3">
    <source>
        <dbReference type="ARBA" id="ARBA00022989"/>
    </source>
</evidence>
<evidence type="ECO:0000256" key="7">
    <source>
        <dbReference type="RuleBase" id="RU000320"/>
    </source>
</evidence>
<comment type="subunit">
    <text evidence="6">Composed of 13 different subunits. Subunits NuoA, H, J, K, L, M, N constitute the membrane sector of the complex.</text>
</comment>
<evidence type="ECO:0000256" key="6">
    <source>
        <dbReference type="ARBA" id="ARBA00025811"/>
    </source>
</evidence>
<feature type="transmembrane region" description="Helical" evidence="8">
    <location>
        <begin position="300"/>
        <end position="319"/>
    </location>
</feature>